<dbReference type="GO" id="GO:0016787">
    <property type="term" value="F:hydrolase activity"/>
    <property type="evidence" value="ECO:0007669"/>
    <property type="project" value="UniProtKB-KW"/>
</dbReference>
<evidence type="ECO:0000256" key="3">
    <source>
        <dbReference type="ARBA" id="ARBA00005712"/>
    </source>
</evidence>
<keyword evidence="6 10" id="KW-0406">Ion transport</keyword>
<dbReference type="InterPro" id="IPR020546">
    <property type="entry name" value="ATP_synth_F1_dsu/esu_N"/>
</dbReference>
<dbReference type="GO" id="GO:0046933">
    <property type="term" value="F:proton-transporting ATP synthase activity, rotational mechanism"/>
    <property type="evidence" value="ECO:0007669"/>
    <property type="project" value="UniProtKB-UniRule"/>
</dbReference>
<evidence type="ECO:0000256" key="6">
    <source>
        <dbReference type="ARBA" id="ARBA00023065"/>
    </source>
</evidence>
<dbReference type="Gene3D" id="2.60.15.10">
    <property type="entry name" value="F0F1 ATP synthase delta/epsilon subunit, N-terminal"/>
    <property type="match status" value="1"/>
</dbReference>
<dbReference type="PATRIC" id="fig|556287.8.peg.708"/>
<evidence type="ECO:0000256" key="4">
    <source>
        <dbReference type="ARBA" id="ARBA00022448"/>
    </source>
</evidence>
<evidence type="ECO:0000256" key="5">
    <source>
        <dbReference type="ARBA" id="ARBA00022781"/>
    </source>
</evidence>
<dbReference type="Proteomes" id="UP000236895">
    <property type="component" value="Unassembled WGS sequence"/>
</dbReference>
<name>A0A094Z0Z0_9HYPH</name>
<dbReference type="AlphaFoldDB" id="A0A094Z0Z0"/>
<evidence type="ECO:0000313" key="12">
    <source>
        <dbReference type="EMBL" id="KJZ81986.1"/>
    </source>
</evidence>
<accession>A0A094Z0Z0</accession>
<keyword evidence="14" id="KW-1185">Reference proteome</keyword>
<dbReference type="InterPro" id="IPR001469">
    <property type="entry name" value="ATP_synth_F1_dsu/esu"/>
</dbReference>
<evidence type="ECO:0000259" key="11">
    <source>
        <dbReference type="Pfam" id="PF02823"/>
    </source>
</evidence>
<dbReference type="InterPro" id="IPR036771">
    <property type="entry name" value="ATPsynth_dsu/esu_N"/>
</dbReference>
<evidence type="ECO:0000256" key="7">
    <source>
        <dbReference type="ARBA" id="ARBA00023136"/>
    </source>
</evidence>
<dbReference type="SUPFAM" id="SSF51344">
    <property type="entry name" value="Epsilon subunit of F1F0-ATP synthase N-terminal domain"/>
    <property type="match status" value="1"/>
</dbReference>
<evidence type="ECO:0000256" key="1">
    <source>
        <dbReference type="ARBA" id="ARBA00003543"/>
    </source>
</evidence>
<keyword evidence="4 10" id="KW-0813">Transport</keyword>
<keyword evidence="12" id="KW-0378">Hydrolase</keyword>
<keyword evidence="5 10" id="KW-0375">Hydrogen ion transport</keyword>
<evidence type="ECO:0000256" key="10">
    <source>
        <dbReference type="HAMAP-Rule" id="MF_00530"/>
    </source>
</evidence>
<keyword evidence="7 10" id="KW-0472">Membrane</keyword>
<evidence type="ECO:0000313" key="15">
    <source>
        <dbReference type="Proteomes" id="UP000236895"/>
    </source>
</evidence>
<reference evidence="12 14" key="1">
    <citation type="journal article" date="2015" name="Phytopathology">
        <title>Genomes of Candidatus Liberibacter solanacearum haplotype A from New Zealand and the USA suggest significant genome plasticity in the species.</title>
        <authorList>
            <person name="Thompson S.M."/>
            <person name="Johnson C.P."/>
            <person name="Lu A.Y."/>
            <person name="Frampton R.A."/>
            <person name="Sullivan K.L."/>
            <person name="Fiers M.W."/>
            <person name="Crowhurst R.N."/>
            <person name="Pitman A.R."/>
            <person name="Scott I."/>
            <person name="Gudmestad N.C."/>
            <person name="Smith G.R."/>
        </authorList>
    </citation>
    <scope>NUCLEOTIDE SEQUENCE [LARGE SCALE GENOMIC DNA]</scope>
    <source>
        <strain evidence="12 14">LsoNZ1</strain>
    </source>
</reference>
<keyword evidence="8 10" id="KW-0139">CF(1)</keyword>
<comment type="similarity">
    <text evidence="3 10">Belongs to the ATPase epsilon chain family.</text>
</comment>
<dbReference type="GO" id="GO:0012505">
    <property type="term" value="C:endomembrane system"/>
    <property type="evidence" value="ECO:0007669"/>
    <property type="project" value="UniProtKB-SubCell"/>
</dbReference>
<protein>
    <recommendedName>
        <fullName evidence="10">ATP synthase epsilon chain</fullName>
    </recommendedName>
    <alternativeName>
        <fullName evidence="10">ATP synthase F1 sector epsilon subunit</fullName>
    </alternativeName>
    <alternativeName>
        <fullName evidence="10">F-ATPase epsilon subunit</fullName>
    </alternativeName>
</protein>
<dbReference type="GO" id="GO:0005524">
    <property type="term" value="F:ATP binding"/>
    <property type="evidence" value="ECO:0007669"/>
    <property type="project" value="UniProtKB-UniRule"/>
</dbReference>
<evidence type="ECO:0000313" key="13">
    <source>
        <dbReference type="EMBL" id="RPD37780.1"/>
    </source>
</evidence>
<dbReference type="GO" id="GO:0045259">
    <property type="term" value="C:proton-transporting ATP synthase complex"/>
    <property type="evidence" value="ECO:0007669"/>
    <property type="project" value="UniProtKB-KW"/>
</dbReference>
<keyword evidence="9 10" id="KW-0066">ATP synthesis</keyword>
<dbReference type="HAMAP" id="MF_00530">
    <property type="entry name" value="ATP_synth_epsil_bac"/>
    <property type="match status" value="1"/>
</dbReference>
<dbReference type="GO" id="GO:0005886">
    <property type="term" value="C:plasma membrane"/>
    <property type="evidence" value="ECO:0007669"/>
    <property type="project" value="UniProtKB-SubCell"/>
</dbReference>
<dbReference type="EMBL" id="JMTK01000002">
    <property type="protein sequence ID" value="KJZ81986.1"/>
    <property type="molecule type" value="Genomic_DNA"/>
</dbReference>
<proteinExistence type="inferred from homology"/>
<dbReference type="Pfam" id="PF02823">
    <property type="entry name" value="ATP-synt_DE_N"/>
    <property type="match status" value="1"/>
</dbReference>
<dbReference type="Proteomes" id="UP000033731">
    <property type="component" value="Unassembled WGS sequence"/>
</dbReference>
<keyword evidence="10" id="KW-1003">Cell membrane</keyword>
<evidence type="ECO:0000256" key="9">
    <source>
        <dbReference type="ARBA" id="ARBA00023310"/>
    </source>
</evidence>
<comment type="caution">
    <text evidence="12">The sequence shown here is derived from an EMBL/GenBank/DDBJ whole genome shotgun (WGS) entry which is preliminary data.</text>
</comment>
<sequence>MSLINSFHFELVSPKRCIFSGEVKSVILPSESGDMTALVGHSAVLVTMKPGIITVALSCGDAHRYVVIGGVCDIMPSRCTVLTETVFSIDQVCLKTLENRMDETRDVLGSIYDSDQRSQLEQFLVDLSYLYSRVRDKSSL</sequence>
<reference evidence="13 15" key="2">
    <citation type="submission" date="2018-11" db="EMBL/GenBank/DDBJ databases">
        <title>Genome Analysis of Haplotype D of Candidatus Liberibacter Solanacearum.</title>
        <authorList>
            <person name="Katsir L."/>
            <person name="Ruan Z."/>
            <person name="Santos Garcia D."/>
            <person name="Piasezky A."/>
            <person name="Jiang J."/>
            <person name="Sela N."/>
            <person name="Freilich S."/>
            <person name="Bahar O."/>
        </authorList>
    </citation>
    <scope>NUCLEOTIDE SEQUENCE [LARGE SCALE GENOMIC DNA]</scope>
    <source>
        <strain evidence="15">haplotype D1</strain>
        <strain evidence="13">ISR100</strain>
    </source>
</reference>
<comment type="function">
    <text evidence="1 10">Produces ATP from ADP in the presence of a proton gradient across the membrane.</text>
</comment>
<organism evidence="12 14">
    <name type="scientific">Candidatus Liberibacter solanacearum</name>
    <dbReference type="NCBI Taxonomy" id="556287"/>
    <lineage>
        <taxon>Bacteria</taxon>
        <taxon>Pseudomonadati</taxon>
        <taxon>Pseudomonadota</taxon>
        <taxon>Alphaproteobacteria</taxon>
        <taxon>Hyphomicrobiales</taxon>
        <taxon>Rhizobiaceae</taxon>
        <taxon>Liberibacter</taxon>
    </lineage>
</organism>
<evidence type="ECO:0000313" key="14">
    <source>
        <dbReference type="Proteomes" id="UP000033731"/>
    </source>
</evidence>
<gene>
    <name evidence="10" type="primary">atpC</name>
    <name evidence="13" type="ORF">C0030_000355</name>
    <name evidence="12" type="ORF">DJ66_0719</name>
</gene>
<evidence type="ECO:0000256" key="8">
    <source>
        <dbReference type="ARBA" id="ARBA00023196"/>
    </source>
</evidence>
<dbReference type="EMBL" id="PKRU02000002">
    <property type="protein sequence ID" value="RPD37780.1"/>
    <property type="molecule type" value="Genomic_DNA"/>
</dbReference>
<comment type="subunit">
    <text evidence="10">F-type ATPases have 2 components, CF(1) - the catalytic core - and CF(0) - the membrane proton channel. CF(1) has five subunits: alpha(3), beta(3), gamma(1), delta(1), epsilon(1). CF(0) has three main subunits: a, b and c.</text>
</comment>
<dbReference type="CDD" id="cd12152">
    <property type="entry name" value="F1-ATPase_delta"/>
    <property type="match status" value="1"/>
</dbReference>
<dbReference type="PANTHER" id="PTHR13822">
    <property type="entry name" value="ATP SYNTHASE DELTA/EPSILON CHAIN"/>
    <property type="match status" value="1"/>
</dbReference>
<feature type="domain" description="ATP synthase F1 complex delta/epsilon subunit N-terminal" evidence="11">
    <location>
        <begin position="7"/>
        <end position="85"/>
    </location>
</feature>
<evidence type="ECO:0000256" key="2">
    <source>
        <dbReference type="ARBA" id="ARBA00004184"/>
    </source>
</evidence>
<dbReference type="RefSeq" id="WP_034442715.1">
    <property type="nucleotide sequence ID" value="NZ_JMTK01000002.1"/>
</dbReference>
<comment type="subcellular location">
    <subcellularLocation>
        <location evidence="10">Cell membrane</location>
        <topology evidence="10">Peripheral membrane protein</topology>
    </subcellularLocation>
    <subcellularLocation>
        <location evidence="2">Endomembrane system</location>
        <topology evidence="2">Peripheral membrane protein</topology>
    </subcellularLocation>
</comment>
<dbReference type="PANTHER" id="PTHR13822:SF10">
    <property type="entry name" value="ATP SYNTHASE EPSILON CHAIN, CHLOROPLASTIC"/>
    <property type="match status" value="1"/>
</dbReference>